<dbReference type="EMBL" id="SMMG02000009">
    <property type="protein sequence ID" value="KAA3462239.1"/>
    <property type="molecule type" value="Genomic_DNA"/>
</dbReference>
<dbReference type="FunFam" id="3.30.70.270:FF:000003">
    <property type="entry name" value="Transposon Ty3-G Gag-Pol polyprotein"/>
    <property type="match status" value="1"/>
</dbReference>
<keyword evidence="2" id="KW-0808">Transferase</keyword>
<gene>
    <name evidence="2" type="ORF">EPI10_028741</name>
</gene>
<organism evidence="2 3">
    <name type="scientific">Gossypium australe</name>
    <dbReference type="NCBI Taxonomy" id="47621"/>
    <lineage>
        <taxon>Eukaryota</taxon>
        <taxon>Viridiplantae</taxon>
        <taxon>Streptophyta</taxon>
        <taxon>Embryophyta</taxon>
        <taxon>Tracheophyta</taxon>
        <taxon>Spermatophyta</taxon>
        <taxon>Magnoliopsida</taxon>
        <taxon>eudicotyledons</taxon>
        <taxon>Gunneridae</taxon>
        <taxon>Pentapetalae</taxon>
        <taxon>rosids</taxon>
        <taxon>malvids</taxon>
        <taxon>Malvales</taxon>
        <taxon>Malvaceae</taxon>
        <taxon>Malvoideae</taxon>
        <taxon>Gossypium</taxon>
    </lineage>
</organism>
<protein>
    <submittedName>
        <fullName evidence="2">RNA-directed DNA polymerase-like protein</fullName>
    </submittedName>
</protein>
<sequence>MIKNNYSLPRINDLFDQLKGATIFLKIDLRSVYYQFHISTVSFFVFIDDILIYSINESKHAQHLRTILHTLHEKQLYAKFSKCEFWLKKVEFLNHVISTEGIRNEPAGLSSKGDFGVLFSGASGLGADFASET</sequence>
<dbReference type="GO" id="GO:0003964">
    <property type="term" value="F:RNA-directed DNA polymerase activity"/>
    <property type="evidence" value="ECO:0007669"/>
    <property type="project" value="UniProtKB-KW"/>
</dbReference>
<dbReference type="InterPro" id="IPR053134">
    <property type="entry name" value="RNA-dir_DNA_polymerase"/>
</dbReference>
<reference evidence="3" key="1">
    <citation type="journal article" date="2019" name="Plant Biotechnol. J.">
        <title>Genome sequencing of the Australian wild diploid species Gossypium australe highlights disease resistance and delayed gland morphogenesis.</title>
        <authorList>
            <person name="Cai Y."/>
            <person name="Cai X."/>
            <person name="Wang Q."/>
            <person name="Wang P."/>
            <person name="Zhang Y."/>
            <person name="Cai C."/>
            <person name="Xu Y."/>
            <person name="Wang K."/>
            <person name="Zhou Z."/>
            <person name="Wang C."/>
            <person name="Geng S."/>
            <person name="Li B."/>
            <person name="Dong Q."/>
            <person name="Hou Y."/>
            <person name="Wang H."/>
            <person name="Ai P."/>
            <person name="Liu Z."/>
            <person name="Yi F."/>
            <person name="Sun M."/>
            <person name="An G."/>
            <person name="Cheng J."/>
            <person name="Zhang Y."/>
            <person name="Shi Q."/>
            <person name="Xie Y."/>
            <person name="Shi X."/>
            <person name="Chang Y."/>
            <person name="Huang F."/>
            <person name="Chen Y."/>
            <person name="Hong S."/>
            <person name="Mi L."/>
            <person name="Sun Q."/>
            <person name="Zhang L."/>
            <person name="Zhou B."/>
            <person name="Peng R."/>
            <person name="Zhang X."/>
            <person name="Liu F."/>
        </authorList>
    </citation>
    <scope>NUCLEOTIDE SEQUENCE [LARGE SCALE GENOMIC DNA]</scope>
    <source>
        <strain evidence="3">cv. PA1801</strain>
    </source>
</reference>
<feature type="domain" description="Reverse transcriptase" evidence="1">
    <location>
        <begin position="41"/>
        <end position="95"/>
    </location>
</feature>
<evidence type="ECO:0000259" key="1">
    <source>
        <dbReference type="Pfam" id="PF00078"/>
    </source>
</evidence>
<dbReference type="AlphaFoldDB" id="A0A5B6UWR0"/>
<proteinExistence type="predicted"/>
<dbReference type="OrthoDB" id="1667550at2759"/>
<name>A0A5B6UWR0_9ROSI</name>
<dbReference type="InterPro" id="IPR000477">
    <property type="entry name" value="RT_dom"/>
</dbReference>
<dbReference type="InterPro" id="IPR043502">
    <property type="entry name" value="DNA/RNA_pol_sf"/>
</dbReference>
<keyword evidence="2" id="KW-0695">RNA-directed DNA polymerase</keyword>
<keyword evidence="3" id="KW-1185">Reference proteome</keyword>
<accession>A0A5B6UWR0</accession>
<dbReference type="PANTHER" id="PTHR24559:SF444">
    <property type="entry name" value="REVERSE TRANSCRIPTASE DOMAIN-CONTAINING PROTEIN"/>
    <property type="match status" value="1"/>
</dbReference>
<dbReference type="Gene3D" id="3.30.70.270">
    <property type="match status" value="2"/>
</dbReference>
<keyword evidence="2" id="KW-0548">Nucleotidyltransferase</keyword>
<comment type="caution">
    <text evidence="2">The sequence shown here is derived from an EMBL/GenBank/DDBJ whole genome shotgun (WGS) entry which is preliminary data.</text>
</comment>
<dbReference type="PANTHER" id="PTHR24559">
    <property type="entry name" value="TRANSPOSON TY3-I GAG-POL POLYPROTEIN"/>
    <property type="match status" value="1"/>
</dbReference>
<dbReference type="InterPro" id="IPR043128">
    <property type="entry name" value="Rev_trsase/Diguanyl_cyclase"/>
</dbReference>
<dbReference type="SUPFAM" id="SSF56672">
    <property type="entry name" value="DNA/RNA polymerases"/>
    <property type="match status" value="1"/>
</dbReference>
<evidence type="ECO:0000313" key="2">
    <source>
        <dbReference type="EMBL" id="KAA3462239.1"/>
    </source>
</evidence>
<evidence type="ECO:0000313" key="3">
    <source>
        <dbReference type="Proteomes" id="UP000325315"/>
    </source>
</evidence>
<dbReference type="Pfam" id="PF00078">
    <property type="entry name" value="RVT_1"/>
    <property type="match status" value="1"/>
</dbReference>
<dbReference type="Proteomes" id="UP000325315">
    <property type="component" value="Unassembled WGS sequence"/>
</dbReference>